<sequence length="139" mass="15007">MDVFSALADPVRRGLLEQLARDGAVRVVDLTVGRGISRPAVSRHLRVLGEAGLVRARDHGRERHYELVAGPLDEVVSWAHRVAAPPPRPPLADHQLDALDLEVRRTVRERAARETSSGARHTDGSPVTADPPPTAGESA</sequence>
<keyword evidence="7" id="KW-1185">Reference proteome</keyword>
<evidence type="ECO:0000256" key="4">
    <source>
        <dbReference type="SAM" id="MobiDB-lite"/>
    </source>
</evidence>
<evidence type="ECO:0000313" key="6">
    <source>
        <dbReference type="EMBL" id="GGK73027.1"/>
    </source>
</evidence>
<dbReference type="RefSeq" id="WP_022920144.1">
    <property type="nucleotide sequence ID" value="NZ_BMLB01000004.1"/>
</dbReference>
<organism evidence="6 7">
    <name type="scientific">Ornithinimicrobium pekingense</name>
    <dbReference type="NCBI Taxonomy" id="384677"/>
    <lineage>
        <taxon>Bacteria</taxon>
        <taxon>Bacillati</taxon>
        <taxon>Actinomycetota</taxon>
        <taxon>Actinomycetes</taxon>
        <taxon>Micrococcales</taxon>
        <taxon>Ornithinimicrobiaceae</taxon>
        <taxon>Ornithinimicrobium</taxon>
    </lineage>
</organism>
<dbReference type="PRINTS" id="PR00778">
    <property type="entry name" value="HTHARSR"/>
</dbReference>
<dbReference type="SMART" id="SM00418">
    <property type="entry name" value="HTH_ARSR"/>
    <property type="match status" value="1"/>
</dbReference>
<dbReference type="NCBIfam" id="NF033788">
    <property type="entry name" value="HTH_metalloreg"/>
    <property type="match status" value="1"/>
</dbReference>
<evidence type="ECO:0000313" key="7">
    <source>
        <dbReference type="Proteomes" id="UP000662111"/>
    </source>
</evidence>
<evidence type="ECO:0000259" key="5">
    <source>
        <dbReference type="PROSITE" id="PS50987"/>
    </source>
</evidence>
<dbReference type="InterPro" id="IPR036388">
    <property type="entry name" value="WH-like_DNA-bd_sf"/>
</dbReference>
<dbReference type="InterPro" id="IPR011991">
    <property type="entry name" value="ArsR-like_HTH"/>
</dbReference>
<dbReference type="Pfam" id="PF01022">
    <property type="entry name" value="HTH_5"/>
    <property type="match status" value="1"/>
</dbReference>
<evidence type="ECO:0000256" key="3">
    <source>
        <dbReference type="ARBA" id="ARBA00023163"/>
    </source>
</evidence>
<keyword evidence="2" id="KW-0238">DNA-binding</keyword>
<dbReference type="Proteomes" id="UP000662111">
    <property type="component" value="Unassembled WGS sequence"/>
</dbReference>
<feature type="domain" description="HTH arsR-type" evidence="5">
    <location>
        <begin position="1"/>
        <end position="87"/>
    </location>
</feature>
<dbReference type="Gene3D" id="1.10.10.10">
    <property type="entry name" value="Winged helix-like DNA-binding domain superfamily/Winged helix DNA-binding domain"/>
    <property type="match status" value="1"/>
</dbReference>
<feature type="compositionally biased region" description="Pro residues" evidence="4">
    <location>
        <begin position="129"/>
        <end position="139"/>
    </location>
</feature>
<comment type="caution">
    <text evidence="6">The sequence shown here is derived from an EMBL/GenBank/DDBJ whole genome shotgun (WGS) entry which is preliminary data.</text>
</comment>
<feature type="region of interest" description="Disordered" evidence="4">
    <location>
        <begin position="107"/>
        <end position="139"/>
    </location>
</feature>
<protein>
    <recommendedName>
        <fullName evidence="5">HTH arsR-type domain-containing protein</fullName>
    </recommendedName>
</protein>
<dbReference type="CDD" id="cd00090">
    <property type="entry name" value="HTH_ARSR"/>
    <property type="match status" value="1"/>
</dbReference>
<evidence type="ECO:0000256" key="2">
    <source>
        <dbReference type="ARBA" id="ARBA00023125"/>
    </source>
</evidence>
<dbReference type="EMBL" id="BMLB01000004">
    <property type="protein sequence ID" value="GGK73027.1"/>
    <property type="molecule type" value="Genomic_DNA"/>
</dbReference>
<dbReference type="PANTHER" id="PTHR33154">
    <property type="entry name" value="TRANSCRIPTIONAL REGULATOR, ARSR FAMILY"/>
    <property type="match status" value="1"/>
</dbReference>
<dbReference type="InterPro" id="IPR001845">
    <property type="entry name" value="HTH_ArsR_DNA-bd_dom"/>
</dbReference>
<accession>A0ABQ2FBL2</accession>
<dbReference type="PROSITE" id="PS50987">
    <property type="entry name" value="HTH_ARSR_2"/>
    <property type="match status" value="1"/>
</dbReference>
<dbReference type="SUPFAM" id="SSF46785">
    <property type="entry name" value="Winged helix' DNA-binding domain"/>
    <property type="match status" value="1"/>
</dbReference>
<dbReference type="InterPro" id="IPR051081">
    <property type="entry name" value="HTH_MetalResp_TranReg"/>
</dbReference>
<keyword evidence="1" id="KW-0805">Transcription regulation</keyword>
<proteinExistence type="predicted"/>
<gene>
    <name evidence="6" type="ORF">GCM10011509_22040</name>
</gene>
<dbReference type="PANTHER" id="PTHR33154:SF33">
    <property type="entry name" value="TRANSCRIPTIONAL REPRESSOR SDPR"/>
    <property type="match status" value="1"/>
</dbReference>
<keyword evidence="3" id="KW-0804">Transcription</keyword>
<evidence type="ECO:0000256" key="1">
    <source>
        <dbReference type="ARBA" id="ARBA00023015"/>
    </source>
</evidence>
<dbReference type="InterPro" id="IPR036390">
    <property type="entry name" value="WH_DNA-bd_sf"/>
</dbReference>
<name>A0ABQ2FBL2_9MICO</name>
<reference evidence="7" key="1">
    <citation type="journal article" date="2019" name="Int. J. Syst. Evol. Microbiol.">
        <title>The Global Catalogue of Microorganisms (GCM) 10K type strain sequencing project: providing services to taxonomists for standard genome sequencing and annotation.</title>
        <authorList>
            <consortium name="The Broad Institute Genomics Platform"/>
            <consortium name="The Broad Institute Genome Sequencing Center for Infectious Disease"/>
            <person name="Wu L."/>
            <person name="Ma J."/>
        </authorList>
    </citation>
    <scope>NUCLEOTIDE SEQUENCE [LARGE SCALE GENOMIC DNA]</scope>
    <source>
        <strain evidence="7">CGMCC 1.5362</strain>
    </source>
</reference>